<sequence length="55" mass="6536">MDNLIHHTQMTQSQMVCMYHTDDYSQHRNPMSFTLLVLVPYFPLNLALLQTQPRD</sequence>
<dbReference type="EMBL" id="PDCK01000043">
    <property type="protein sequence ID" value="PRQ35808.1"/>
    <property type="molecule type" value="Genomic_DNA"/>
</dbReference>
<evidence type="ECO:0000313" key="2">
    <source>
        <dbReference type="EMBL" id="PRQ35808.1"/>
    </source>
</evidence>
<reference evidence="2 3" key="1">
    <citation type="journal article" date="2018" name="Nat. Genet.">
        <title>The Rosa genome provides new insights in the design of modern roses.</title>
        <authorList>
            <person name="Bendahmane M."/>
        </authorList>
    </citation>
    <scope>NUCLEOTIDE SEQUENCE [LARGE SCALE GENOMIC DNA]</scope>
    <source>
        <strain evidence="3">cv. Old Blush</strain>
    </source>
</reference>
<organism evidence="2 3">
    <name type="scientific">Rosa chinensis</name>
    <name type="common">China rose</name>
    <dbReference type="NCBI Taxonomy" id="74649"/>
    <lineage>
        <taxon>Eukaryota</taxon>
        <taxon>Viridiplantae</taxon>
        <taxon>Streptophyta</taxon>
        <taxon>Embryophyta</taxon>
        <taxon>Tracheophyta</taxon>
        <taxon>Spermatophyta</taxon>
        <taxon>Magnoliopsida</taxon>
        <taxon>eudicotyledons</taxon>
        <taxon>Gunneridae</taxon>
        <taxon>Pentapetalae</taxon>
        <taxon>rosids</taxon>
        <taxon>fabids</taxon>
        <taxon>Rosales</taxon>
        <taxon>Rosaceae</taxon>
        <taxon>Rosoideae</taxon>
        <taxon>Rosoideae incertae sedis</taxon>
        <taxon>Rosa</taxon>
    </lineage>
</organism>
<dbReference type="Proteomes" id="UP000238479">
    <property type="component" value="Chromosome 5"/>
</dbReference>
<gene>
    <name evidence="2" type="ORF">RchiOBHm_Chr5g0083971</name>
</gene>
<dbReference type="Gramene" id="PRQ35808">
    <property type="protein sequence ID" value="PRQ35808"/>
    <property type="gene ID" value="RchiOBHm_Chr5g0083971"/>
</dbReference>
<keyword evidence="1" id="KW-0812">Transmembrane</keyword>
<accession>A0A2P6QNR2</accession>
<keyword evidence="3" id="KW-1185">Reference proteome</keyword>
<comment type="caution">
    <text evidence="2">The sequence shown here is derived from an EMBL/GenBank/DDBJ whole genome shotgun (WGS) entry which is preliminary data.</text>
</comment>
<feature type="transmembrane region" description="Helical" evidence="1">
    <location>
        <begin position="31"/>
        <end position="49"/>
    </location>
</feature>
<dbReference type="AlphaFoldDB" id="A0A2P6QNR2"/>
<evidence type="ECO:0000313" key="3">
    <source>
        <dbReference type="Proteomes" id="UP000238479"/>
    </source>
</evidence>
<name>A0A2P6QNR2_ROSCH</name>
<proteinExistence type="predicted"/>
<keyword evidence="1" id="KW-0472">Membrane</keyword>
<evidence type="ECO:0000256" key="1">
    <source>
        <dbReference type="SAM" id="Phobius"/>
    </source>
</evidence>
<protein>
    <submittedName>
        <fullName evidence="2">Uncharacterized protein</fullName>
    </submittedName>
</protein>
<keyword evidence="1" id="KW-1133">Transmembrane helix</keyword>